<protein>
    <submittedName>
        <fullName evidence="1">Uncharacterized protein</fullName>
    </submittedName>
</protein>
<evidence type="ECO:0000313" key="2">
    <source>
        <dbReference type="Proteomes" id="UP000316316"/>
    </source>
</evidence>
<sequence length="171" mass="19852">MNSTNFNAIIGLLLSLIVIAIALGLMFLFSLTFFKILKTLLLGEKISLVPYSKVTEKMYEESFLLAHKRSMIVRLLFKSRRFKSPANPKGIVSCLNHKQSYYYPRRFPNMKQTWPLKYLKDSKGRILLVHAGYRTLISLITLVLVLLILLFLLFSGIQFLLDCGQELWIRY</sequence>
<evidence type="ECO:0000313" key="1">
    <source>
        <dbReference type="EMBL" id="TRZ34847.1"/>
    </source>
</evidence>
<dbReference type="AlphaFoldDB" id="A0A553SCY7"/>
<proteinExistence type="predicted"/>
<dbReference type="RefSeq" id="WP_049221137.1">
    <property type="nucleotide sequence ID" value="NZ_CABGUH010000004.1"/>
</dbReference>
<dbReference type="GeneID" id="69567001"/>
<dbReference type="Proteomes" id="UP000316316">
    <property type="component" value="Unassembled WGS sequence"/>
</dbReference>
<dbReference type="EMBL" id="PDXQ01000001">
    <property type="protein sequence ID" value="TRZ34847.1"/>
    <property type="molecule type" value="Genomic_DNA"/>
</dbReference>
<comment type="caution">
    <text evidence="1">The sequence shown here is derived from an EMBL/GenBank/DDBJ whole genome shotgun (WGS) entry which is preliminary data.</text>
</comment>
<reference evidence="1 2" key="1">
    <citation type="submission" date="2017-10" db="EMBL/GenBank/DDBJ databases">
        <title>FDA dAtabase for Regulatory Grade micrObial Sequences (FDA-ARGOS): Supporting development and validation of Infectious Disease Dx tests.</title>
        <authorList>
            <person name="Campos J."/>
            <person name="Goldberg B."/>
            <person name="Tallon L.J."/>
            <person name="Sadzewicz L."/>
            <person name="Sengamalay N."/>
            <person name="Ott S."/>
            <person name="Godinez A."/>
            <person name="Nagaraj S."/>
            <person name="Vyas G."/>
            <person name="Aluvathingal J."/>
            <person name="Nadendla S."/>
            <person name="Geyer C."/>
            <person name="Nandy P."/>
            <person name="Hobson J."/>
            <person name="Sichtig H."/>
        </authorList>
    </citation>
    <scope>NUCLEOTIDE SEQUENCE [LARGE SCALE GENOMIC DNA]</scope>
    <source>
        <strain evidence="1 2">FDAARGOS_185</strain>
    </source>
</reference>
<organism evidence="1 2">
    <name type="scientific">Enterococcus avium</name>
    <name type="common">Streptococcus avium</name>
    <dbReference type="NCBI Taxonomy" id="33945"/>
    <lineage>
        <taxon>Bacteria</taxon>
        <taxon>Bacillati</taxon>
        <taxon>Bacillota</taxon>
        <taxon>Bacilli</taxon>
        <taxon>Lactobacillales</taxon>
        <taxon>Enterococcaceae</taxon>
        <taxon>Enterococcus</taxon>
    </lineage>
</organism>
<gene>
    <name evidence="1" type="ORF">AUF17_12400</name>
</gene>
<accession>A0A553SCY7</accession>
<name>A0A553SCY7_ENTAV</name>